<sequence length="61" mass="7500">MNYNMKIIKTQEAYFKKSDSLFFYKLYVKLHTIKVLDIFILMFWTLKKLFSHFYIQAACFS</sequence>
<feature type="transmembrane region" description="Helical" evidence="1">
    <location>
        <begin position="21"/>
        <end position="44"/>
    </location>
</feature>
<protein>
    <submittedName>
        <fullName evidence="2">Uncharacterized protein</fullName>
    </submittedName>
</protein>
<keyword evidence="1" id="KW-0812">Transmembrane</keyword>
<keyword evidence="3" id="KW-1185">Reference proteome</keyword>
<evidence type="ECO:0000313" key="3">
    <source>
        <dbReference type="Proteomes" id="UP000042527"/>
    </source>
</evidence>
<keyword evidence="1" id="KW-1133">Transmembrane helix</keyword>
<proteinExistence type="predicted"/>
<name>A0A0B7GWY6_TREPH</name>
<dbReference type="EMBL" id="CDNC01000021">
    <property type="protein sequence ID" value="CEM62072.1"/>
    <property type="molecule type" value="Genomic_DNA"/>
</dbReference>
<dbReference type="Proteomes" id="UP000042527">
    <property type="component" value="Unassembled WGS sequence"/>
</dbReference>
<evidence type="ECO:0000256" key="1">
    <source>
        <dbReference type="SAM" id="Phobius"/>
    </source>
</evidence>
<gene>
    <name evidence="2" type="ORF">TPHV1_280004</name>
</gene>
<dbReference type="AlphaFoldDB" id="A0A0B7GWY6"/>
<evidence type="ECO:0000313" key="2">
    <source>
        <dbReference type="EMBL" id="CEM62072.1"/>
    </source>
</evidence>
<organism evidence="2 3">
    <name type="scientific">Treponema phagedenis</name>
    <dbReference type="NCBI Taxonomy" id="162"/>
    <lineage>
        <taxon>Bacteria</taxon>
        <taxon>Pseudomonadati</taxon>
        <taxon>Spirochaetota</taxon>
        <taxon>Spirochaetia</taxon>
        <taxon>Spirochaetales</taxon>
        <taxon>Treponemataceae</taxon>
        <taxon>Treponema</taxon>
    </lineage>
</organism>
<keyword evidence="1" id="KW-0472">Membrane</keyword>
<accession>A0A0B7GWY6</accession>
<reference evidence="3" key="1">
    <citation type="submission" date="2015-01" db="EMBL/GenBank/DDBJ databases">
        <authorList>
            <person name="Manzoor Shahid"/>
            <person name="Zubair Saima"/>
        </authorList>
    </citation>
    <scope>NUCLEOTIDE SEQUENCE [LARGE SCALE GENOMIC DNA]</scope>
    <source>
        <strain evidence="3">V1</strain>
    </source>
</reference>